<evidence type="ECO:0000256" key="2">
    <source>
        <dbReference type="ARBA" id="ARBA00008467"/>
    </source>
</evidence>
<proteinExistence type="inferred from homology"/>
<evidence type="ECO:0000256" key="13">
    <source>
        <dbReference type="RuleBase" id="RU003694"/>
    </source>
</evidence>
<dbReference type="InterPro" id="IPR016039">
    <property type="entry name" value="Thiolase-like"/>
</dbReference>
<dbReference type="NCBIfam" id="NF005589">
    <property type="entry name" value="PRK07314.1"/>
    <property type="match status" value="1"/>
</dbReference>
<dbReference type="InterPro" id="IPR014030">
    <property type="entry name" value="Ketoacyl_synth_N"/>
</dbReference>
<evidence type="ECO:0000256" key="1">
    <source>
        <dbReference type="ARBA" id="ARBA00005194"/>
    </source>
</evidence>
<dbReference type="Gene3D" id="3.40.47.10">
    <property type="match status" value="1"/>
</dbReference>
<accession>A0A7V3REM8</accession>
<keyword evidence="5 11" id="KW-0444">Lipid biosynthesis</keyword>
<dbReference type="NCBIfam" id="TIGR03150">
    <property type="entry name" value="fabF"/>
    <property type="match status" value="1"/>
</dbReference>
<dbReference type="EC" id="2.3.1.179" evidence="3 11"/>
<keyword evidence="9 11" id="KW-0275">Fatty acid biosynthesis</keyword>
<evidence type="ECO:0000256" key="5">
    <source>
        <dbReference type="ARBA" id="ARBA00022516"/>
    </source>
</evidence>
<feature type="active site" description="For beta-ketoacyl synthase activity" evidence="12">
    <location>
        <position position="161"/>
    </location>
</feature>
<dbReference type="InterPro" id="IPR000794">
    <property type="entry name" value="Beta-ketoacyl_synthase"/>
</dbReference>
<dbReference type="InterPro" id="IPR017568">
    <property type="entry name" value="3-oxoacyl-ACP_synth-2"/>
</dbReference>
<evidence type="ECO:0000256" key="9">
    <source>
        <dbReference type="ARBA" id="ARBA00023160"/>
    </source>
</evidence>
<evidence type="ECO:0000256" key="8">
    <source>
        <dbReference type="ARBA" id="ARBA00023098"/>
    </source>
</evidence>
<dbReference type="InterPro" id="IPR020841">
    <property type="entry name" value="PKS_Beta-ketoAc_synthase_dom"/>
</dbReference>
<comment type="catalytic activity">
    <reaction evidence="11">
        <text>(9Z)-hexadecenoyl-[ACP] + malonyl-[ACP] + H(+) = 3-oxo-(11Z)-octadecenoyl-[ACP] + holo-[ACP] + CO2</text>
        <dbReference type="Rhea" id="RHEA:55040"/>
        <dbReference type="Rhea" id="RHEA-COMP:9623"/>
        <dbReference type="Rhea" id="RHEA-COMP:9685"/>
        <dbReference type="Rhea" id="RHEA-COMP:10800"/>
        <dbReference type="Rhea" id="RHEA-COMP:14074"/>
        <dbReference type="ChEBI" id="CHEBI:15378"/>
        <dbReference type="ChEBI" id="CHEBI:16526"/>
        <dbReference type="ChEBI" id="CHEBI:64479"/>
        <dbReference type="ChEBI" id="CHEBI:78449"/>
        <dbReference type="ChEBI" id="CHEBI:83989"/>
        <dbReference type="ChEBI" id="CHEBI:138538"/>
        <dbReference type="EC" id="2.3.1.179"/>
    </reaction>
</comment>
<dbReference type="PANTHER" id="PTHR11712:SF336">
    <property type="entry name" value="3-OXOACYL-[ACYL-CARRIER-PROTEIN] SYNTHASE, MITOCHONDRIAL"/>
    <property type="match status" value="1"/>
</dbReference>
<comment type="catalytic activity">
    <reaction evidence="11">
        <text>a fatty acyl-[ACP] + malonyl-[ACP] + H(+) = a 3-oxoacyl-[ACP] + holo-[ACP] + CO2</text>
        <dbReference type="Rhea" id="RHEA:22836"/>
        <dbReference type="Rhea" id="RHEA-COMP:9623"/>
        <dbReference type="Rhea" id="RHEA-COMP:9685"/>
        <dbReference type="Rhea" id="RHEA-COMP:9916"/>
        <dbReference type="Rhea" id="RHEA-COMP:14125"/>
        <dbReference type="ChEBI" id="CHEBI:15378"/>
        <dbReference type="ChEBI" id="CHEBI:16526"/>
        <dbReference type="ChEBI" id="CHEBI:64479"/>
        <dbReference type="ChEBI" id="CHEBI:78449"/>
        <dbReference type="ChEBI" id="CHEBI:78776"/>
        <dbReference type="ChEBI" id="CHEBI:138651"/>
    </reaction>
</comment>
<dbReference type="GO" id="GO:0005829">
    <property type="term" value="C:cytosol"/>
    <property type="evidence" value="ECO:0007669"/>
    <property type="project" value="TreeGrafter"/>
</dbReference>
<reference evidence="15" key="1">
    <citation type="journal article" date="2020" name="mSystems">
        <title>Genome- and Community-Level Interaction Insights into Carbon Utilization and Element Cycling Functions of Hydrothermarchaeota in Hydrothermal Sediment.</title>
        <authorList>
            <person name="Zhou Z."/>
            <person name="Liu Y."/>
            <person name="Xu W."/>
            <person name="Pan J."/>
            <person name="Luo Z.H."/>
            <person name="Li M."/>
        </authorList>
    </citation>
    <scope>NUCLEOTIDE SEQUENCE [LARGE SCALE GENOMIC DNA]</scope>
    <source>
        <strain evidence="15">SpSt-966</strain>
    </source>
</reference>
<protein>
    <recommendedName>
        <fullName evidence="4 11">3-oxoacyl-[acyl-carrier-protein] synthase 2</fullName>
        <ecNumber evidence="3 11">2.3.1.179</ecNumber>
    </recommendedName>
</protein>
<dbReference type="CDD" id="cd00834">
    <property type="entry name" value="KAS_I_II"/>
    <property type="match status" value="1"/>
</dbReference>
<dbReference type="GO" id="GO:0004315">
    <property type="term" value="F:3-oxoacyl-[acyl-carrier-protein] synthase activity"/>
    <property type="evidence" value="ECO:0007669"/>
    <property type="project" value="UniProtKB-UniRule"/>
</dbReference>
<gene>
    <name evidence="15" type="primary">fabF</name>
    <name evidence="15" type="ORF">ENX73_04055</name>
</gene>
<dbReference type="InterPro" id="IPR018201">
    <property type="entry name" value="Ketoacyl_synth_AS"/>
</dbReference>
<feature type="domain" description="Ketosynthase family 3 (KS3)" evidence="14">
    <location>
        <begin position="2"/>
        <end position="409"/>
    </location>
</feature>
<dbReference type="PROSITE" id="PS52004">
    <property type="entry name" value="KS3_2"/>
    <property type="match status" value="1"/>
</dbReference>
<evidence type="ECO:0000256" key="10">
    <source>
        <dbReference type="ARBA" id="ARBA00023315"/>
    </source>
</evidence>
<evidence type="ECO:0000256" key="4">
    <source>
        <dbReference type="ARBA" id="ARBA00014657"/>
    </source>
</evidence>
<dbReference type="Pfam" id="PF00109">
    <property type="entry name" value="ketoacyl-synt"/>
    <property type="match status" value="1"/>
</dbReference>
<comment type="caution">
    <text evidence="15">The sequence shown here is derived from an EMBL/GenBank/DDBJ whole genome shotgun (WGS) entry which is preliminary data.</text>
</comment>
<dbReference type="PROSITE" id="PS00606">
    <property type="entry name" value="KS3_1"/>
    <property type="match status" value="1"/>
</dbReference>
<evidence type="ECO:0000256" key="3">
    <source>
        <dbReference type="ARBA" id="ARBA00012356"/>
    </source>
</evidence>
<name>A0A7V3REM8_9BACT</name>
<keyword evidence="10 11" id="KW-0012">Acyltransferase</keyword>
<dbReference type="AlphaFoldDB" id="A0A7V3REM8"/>
<dbReference type="InterPro" id="IPR014031">
    <property type="entry name" value="Ketoacyl_synth_C"/>
</dbReference>
<evidence type="ECO:0000313" key="15">
    <source>
        <dbReference type="EMBL" id="HGE75279.1"/>
    </source>
</evidence>
<dbReference type="PANTHER" id="PTHR11712">
    <property type="entry name" value="POLYKETIDE SYNTHASE-RELATED"/>
    <property type="match status" value="1"/>
</dbReference>
<evidence type="ECO:0000256" key="7">
    <source>
        <dbReference type="ARBA" id="ARBA00022832"/>
    </source>
</evidence>
<dbReference type="EMBL" id="DTPE01000174">
    <property type="protein sequence ID" value="HGE75279.1"/>
    <property type="molecule type" value="Genomic_DNA"/>
</dbReference>
<comment type="similarity">
    <text evidence="2 11 13">Belongs to the thiolase-like superfamily. Beta-ketoacyl-ACP synthases family.</text>
</comment>
<dbReference type="GO" id="GO:0006633">
    <property type="term" value="P:fatty acid biosynthetic process"/>
    <property type="evidence" value="ECO:0007669"/>
    <property type="project" value="UniProtKB-UniRule"/>
</dbReference>
<dbReference type="SUPFAM" id="SSF53901">
    <property type="entry name" value="Thiolase-like"/>
    <property type="match status" value="2"/>
</dbReference>
<evidence type="ECO:0000256" key="11">
    <source>
        <dbReference type="PIRNR" id="PIRNR000447"/>
    </source>
</evidence>
<dbReference type="UniPathway" id="UPA00094"/>
<keyword evidence="6 11" id="KW-0808">Transferase</keyword>
<keyword evidence="8" id="KW-0443">Lipid metabolism</keyword>
<keyword evidence="7" id="KW-0276">Fatty acid metabolism</keyword>
<evidence type="ECO:0000256" key="12">
    <source>
        <dbReference type="PIRSR" id="PIRSR000447-1"/>
    </source>
</evidence>
<organism evidence="15">
    <name type="scientific">Mesoaciditoga lauensis</name>
    <dbReference type="NCBI Taxonomy" id="1495039"/>
    <lineage>
        <taxon>Bacteria</taxon>
        <taxon>Thermotogati</taxon>
        <taxon>Thermotogota</taxon>
        <taxon>Thermotogae</taxon>
        <taxon>Mesoaciditogales</taxon>
        <taxon>Mesoaciditogaceae</taxon>
        <taxon>Mesoaciditoga</taxon>
    </lineage>
</organism>
<evidence type="ECO:0000256" key="6">
    <source>
        <dbReference type="ARBA" id="ARBA00022679"/>
    </source>
</evidence>
<comment type="pathway">
    <text evidence="1 11">Lipid metabolism; fatty acid biosynthesis.</text>
</comment>
<dbReference type="SMART" id="SM00825">
    <property type="entry name" value="PKS_KS"/>
    <property type="match status" value="1"/>
</dbReference>
<dbReference type="PIRSF" id="PIRSF000447">
    <property type="entry name" value="KAS_II"/>
    <property type="match status" value="1"/>
</dbReference>
<comment type="function">
    <text evidence="11">Involved in the type II fatty acid elongation cycle. Catalyzes the elongation of a wide range of acyl-ACP by the addition of two carbons from malonyl-ACP to an acyl acceptor. Can efficiently catalyze the conversion of palmitoleoyl-ACP (cis-hexadec-9-enoyl-ACP) to cis-vaccenoyl-ACP (cis-octadec-11-enoyl-ACP), an essential step in the thermal regulation of fatty acid composition.</text>
</comment>
<dbReference type="Pfam" id="PF02801">
    <property type="entry name" value="Ketoacyl-synt_C"/>
    <property type="match status" value="1"/>
</dbReference>
<dbReference type="FunFam" id="3.40.47.10:FF:000018">
    <property type="entry name" value="3-oxoacyl-[acyl-carrier-protein] synthase 2"/>
    <property type="match status" value="1"/>
</dbReference>
<sequence>MKRRVVITGIGILAASGIGKEKFFDGMLSGESFIDRITSFDPSEYKSQIAAEIKDFDPAMYMDPKNVRHLDRYTHLGLAAAKEAIEDSKLSKELLEKAGVIVSSGIGGIKSLETEIETMLSKGPSRVSPFLVPMMISDTLAGTIATEYGSKGPNFGTVSACASSAHAIAIAYDMIKHDMTDIIITGGAEAAICKISIAGFGNMKALSTRNDDPKKASRPFDVDRDGFVMGEGAGILVLESIESAIKRGAKIYGEIKGYGMSDDAYHMVQPEPNGSGASAAMEIAIKNSGLSIDDIDYVNAHATSTPVGDLAESMAIKRVFGKRAHEIAISSNKSAIGHTLGAAGAIELIASILGMNKSIVFPTVNLENLDPQIENLNFVPQKPQTMKIRNFISDSFGFGGHNVSVIAGEVE</sequence>
<evidence type="ECO:0000259" key="14">
    <source>
        <dbReference type="PROSITE" id="PS52004"/>
    </source>
</evidence>